<evidence type="ECO:0000256" key="6">
    <source>
        <dbReference type="ARBA" id="ARBA00023136"/>
    </source>
</evidence>
<evidence type="ECO:0000313" key="9">
    <source>
        <dbReference type="EMBL" id="MQM26353.1"/>
    </source>
</evidence>
<dbReference type="GO" id="GO:0005886">
    <property type="term" value="C:plasma membrane"/>
    <property type="evidence" value="ECO:0007669"/>
    <property type="project" value="UniProtKB-SubCell"/>
</dbReference>
<comment type="caution">
    <text evidence="9">The sequence shown here is derived from an EMBL/GenBank/DDBJ whole genome shotgun (WGS) entry which is preliminary data.</text>
</comment>
<dbReference type="Pfam" id="PF00528">
    <property type="entry name" value="BPD_transp_1"/>
    <property type="match status" value="1"/>
</dbReference>
<keyword evidence="2 7" id="KW-0813">Transport</keyword>
<feature type="transmembrane region" description="Helical" evidence="7">
    <location>
        <begin position="162"/>
        <end position="183"/>
    </location>
</feature>
<evidence type="ECO:0000256" key="4">
    <source>
        <dbReference type="ARBA" id="ARBA00022692"/>
    </source>
</evidence>
<keyword evidence="6 7" id="KW-0472">Membrane</keyword>
<name>A0A6L5G9U9_9ACTN</name>
<evidence type="ECO:0000313" key="10">
    <source>
        <dbReference type="Proteomes" id="UP000477750"/>
    </source>
</evidence>
<feature type="transmembrane region" description="Helical" evidence="7">
    <location>
        <begin position="132"/>
        <end position="150"/>
    </location>
</feature>
<feature type="transmembrane region" description="Helical" evidence="7">
    <location>
        <begin position="96"/>
        <end position="120"/>
    </location>
</feature>
<dbReference type="InterPro" id="IPR000515">
    <property type="entry name" value="MetI-like"/>
</dbReference>
<accession>A0A6L5G9U9</accession>
<keyword evidence="4 7" id="KW-0812">Transmembrane</keyword>
<dbReference type="InterPro" id="IPR035906">
    <property type="entry name" value="MetI-like_sf"/>
</dbReference>
<dbReference type="CDD" id="cd06261">
    <property type="entry name" value="TM_PBP2"/>
    <property type="match status" value="1"/>
</dbReference>
<dbReference type="PROSITE" id="PS50928">
    <property type="entry name" value="ABC_TM1"/>
    <property type="match status" value="1"/>
</dbReference>
<dbReference type="GO" id="GO:0055085">
    <property type="term" value="P:transmembrane transport"/>
    <property type="evidence" value="ECO:0007669"/>
    <property type="project" value="InterPro"/>
</dbReference>
<evidence type="ECO:0000256" key="1">
    <source>
        <dbReference type="ARBA" id="ARBA00004651"/>
    </source>
</evidence>
<feature type="transmembrane region" description="Helical" evidence="7">
    <location>
        <begin position="36"/>
        <end position="54"/>
    </location>
</feature>
<dbReference type="Gene3D" id="1.10.3720.10">
    <property type="entry name" value="MetI-like"/>
    <property type="match status" value="1"/>
</dbReference>
<evidence type="ECO:0000259" key="8">
    <source>
        <dbReference type="PROSITE" id="PS50928"/>
    </source>
</evidence>
<dbReference type="RefSeq" id="WP_153025520.1">
    <property type="nucleotide sequence ID" value="NZ_WIAO01000013.1"/>
</dbReference>
<dbReference type="PANTHER" id="PTHR43744">
    <property type="entry name" value="ABC TRANSPORTER PERMEASE PROTEIN MG189-RELATED-RELATED"/>
    <property type="match status" value="1"/>
</dbReference>
<keyword evidence="10" id="KW-1185">Reference proteome</keyword>
<feature type="transmembrane region" description="Helical" evidence="7">
    <location>
        <begin position="216"/>
        <end position="239"/>
    </location>
</feature>
<evidence type="ECO:0000256" key="5">
    <source>
        <dbReference type="ARBA" id="ARBA00022989"/>
    </source>
</evidence>
<keyword evidence="3" id="KW-1003">Cell membrane</keyword>
<gene>
    <name evidence="9" type="ORF">GFD30_12345</name>
</gene>
<keyword evidence="5 7" id="KW-1133">Transmembrane helix</keyword>
<evidence type="ECO:0000256" key="3">
    <source>
        <dbReference type="ARBA" id="ARBA00022475"/>
    </source>
</evidence>
<comment type="similarity">
    <text evidence="7">Belongs to the binding-protein-dependent transport system permease family.</text>
</comment>
<feature type="transmembrane region" description="Helical" evidence="7">
    <location>
        <begin position="285"/>
        <end position="304"/>
    </location>
</feature>
<dbReference type="Proteomes" id="UP000477750">
    <property type="component" value="Unassembled WGS sequence"/>
</dbReference>
<dbReference type="AlphaFoldDB" id="A0A6L5G9U9"/>
<evidence type="ECO:0000256" key="7">
    <source>
        <dbReference type="RuleBase" id="RU363032"/>
    </source>
</evidence>
<dbReference type="EMBL" id="WIAO01000013">
    <property type="protein sequence ID" value="MQM26353.1"/>
    <property type="molecule type" value="Genomic_DNA"/>
</dbReference>
<proteinExistence type="inferred from homology"/>
<organism evidence="9 10">
    <name type="scientific">Glycomyces albidus</name>
    <dbReference type="NCBI Taxonomy" id="2656774"/>
    <lineage>
        <taxon>Bacteria</taxon>
        <taxon>Bacillati</taxon>
        <taxon>Actinomycetota</taxon>
        <taxon>Actinomycetes</taxon>
        <taxon>Glycomycetales</taxon>
        <taxon>Glycomycetaceae</taxon>
        <taxon>Glycomyces</taxon>
    </lineage>
</organism>
<feature type="domain" description="ABC transmembrane type-1" evidence="8">
    <location>
        <begin position="96"/>
        <end position="304"/>
    </location>
</feature>
<evidence type="ECO:0000256" key="2">
    <source>
        <dbReference type="ARBA" id="ARBA00022448"/>
    </source>
</evidence>
<dbReference type="PANTHER" id="PTHR43744:SF9">
    <property type="entry name" value="POLYGALACTURONAN_RHAMNOGALACTURONAN TRANSPORT SYSTEM PERMEASE PROTEIN YTCP"/>
    <property type="match status" value="1"/>
</dbReference>
<sequence length="319" mass="34280">MSAVTATTAVRARRPRRDRRPVWDEKPSFLGKSAKALFLICYAAAIIVPLWAVLATSVATDDALARSGGDMVFLPTDVSFQAYREILSGGAVTKSLLFTLMLTAVGTAISLVLTVGAAYGLSRPGSVWHRKFLTAALVTLLFAPGMYPSYLVVQDLGLLNNMWSLILPVCFSAWNLIVLRTFFMTSVPGELIDAAKIDGAGEFRTMFKVVLPMSKAILAVIGLFYAVGYWNTYFLSVLYTPGLETKPIQVLIQQWLIASTQPSGQDAAAAAAISSGMDNAPAASLKMAAVVCTIIPIVVMYPFIQKHFTKAVITGAVKG</sequence>
<protein>
    <submittedName>
        <fullName evidence="9">ABC transporter permease subunit</fullName>
    </submittedName>
</protein>
<reference evidence="9 10" key="1">
    <citation type="submission" date="2019-10" db="EMBL/GenBank/DDBJ databases">
        <title>Glycomyces albidus sp. nov., a novel actinomycete isolated from rhizosphere soil of wheat (Triticum aestivum L.).</title>
        <authorList>
            <person name="Qian L."/>
        </authorList>
    </citation>
    <scope>NUCLEOTIDE SEQUENCE [LARGE SCALE GENOMIC DNA]</scope>
    <source>
        <strain evidence="9 10">NEAU-7082</strain>
    </source>
</reference>
<dbReference type="SUPFAM" id="SSF161098">
    <property type="entry name" value="MetI-like"/>
    <property type="match status" value="1"/>
</dbReference>
<comment type="subcellular location">
    <subcellularLocation>
        <location evidence="1 7">Cell membrane</location>
        <topology evidence="1 7">Multi-pass membrane protein</topology>
    </subcellularLocation>
</comment>